<dbReference type="GO" id="GO:0005886">
    <property type="term" value="C:plasma membrane"/>
    <property type="evidence" value="ECO:0007669"/>
    <property type="project" value="UniProtKB-SubCell"/>
</dbReference>
<dbReference type="RefSeq" id="WP_013130862.1">
    <property type="nucleotide sequence ID" value="NC_014165.1"/>
</dbReference>
<feature type="transmembrane region" description="Helical" evidence="1">
    <location>
        <begin position="205"/>
        <end position="226"/>
    </location>
</feature>
<protein>
    <submittedName>
        <fullName evidence="2">ABC-2 type transporter</fullName>
    </submittedName>
</protein>
<dbReference type="KEGG" id="tbi:Tbis_0602"/>
<feature type="transmembrane region" description="Helical" evidence="1">
    <location>
        <begin position="51"/>
        <end position="73"/>
    </location>
</feature>
<dbReference type="GO" id="GO:0140359">
    <property type="term" value="F:ABC-type transporter activity"/>
    <property type="evidence" value="ECO:0007669"/>
    <property type="project" value="InterPro"/>
</dbReference>
<evidence type="ECO:0000313" key="2">
    <source>
        <dbReference type="EMBL" id="ADG87329.1"/>
    </source>
</evidence>
<name>D6Y554_THEBD</name>
<gene>
    <name evidence="2" type="ordered locus">Tbis_0602</name>
</gene>
<keyword evidence="3" id="KW-1185">Reference proteome</keyword>
<accession>D6Y554</accession>
<keyword evidence="1" id="KW-1133">Transmembrane helix</keyword>
<keyword evidence="1" id="KW-0472">Membrane</keyword>
<keyword evidence="1" id="KW-0812">Transmembrane</keyword>
<reference evidence="2 3" key="1">
    <citation type="submission" date="2010-01" db="EMBL/GenBank/DDBJ databases">
        <title>The complete genome of Thermobispora bispora DSM 43833.</title>
        <authorList>
            <consortium name="US DOE Joint Genome Institute (JGI-PGF)"/>
            <person name="Lucas S."/>
            <person name="Copeland A."/>
            <person name="Lapidus A."/>
            <person name="Glavina del Rio T."/>
            <person name="Dalin E."/>
            <person name="Tice H."/>
            <person name="Bruce D."/>
            <person name="Goodwin L."/>
            <person name="Pitluck S."/>
            <person name="Kyrpides N."/>
            <person name="Mavromatis K."/>
            <person name="Ivanova N."/>
            <person name="Mikhailova N."/>
            <person name="Chertkov O."/>
            <person name="Brettin T."/>
            <person name="Detter J.C."/>
            <person name="Han C."/>
            <person name="Larimer F."/>
            <person name="Land M."/>
            <person name="Hauser L."/>
            <person name="Markowitz V."/>
            <person name="Cheng J.-F."/>
            <person name="Hugenholtz P."/>
            <person name="Woyke T."/>
            <person name="Wu D."/>
            <person name="Jando M."/>
            <person name="Schneider S."/>
            <person name="Klenk H.-P."/>
            <person name="Eisen J.A."/>
        </authorList>
    </citation>
    <scope>NUCLEOTIDE SEQUENCE [LARGE SCALE GENOMIC DNA]</scope>
    <source>
        <strain evidence="3">ATCC 19993 / DSM 43833 / CBS 139.67 / JCM 10125 / KCTC 9307 / NBRC 14880 / R51</strain>
    </source>
</reference>
<feature type="transmembrane region" description="Helical" evidence="1">
    <location>
        <begin position="93"/>
        <end position="122"/>
    </location>
</feature>
<evidence type="ECO:0000313" key="3">
    <source>
        <dbReference type="Proteomes" id="UP000006640"/>
    </source>
</evidence>
<dbReference type="STRING" id="469371.Tbis_0602"/>
<dbReference type="EMBL" id="CP001874">
    <property type="protein sequence ID" value="ADG87329.1"/>
    <property type="molecule type" value="Genomic_DNA"/>
</dbReference>
<feature type="transmembrane region" description="Helical" evidence="1">
    <location>
        <begin position="20"/>
        <end position="39"/>
    </location>
</feature>
<dbReference type="AlphaFoldDB" id="D6Y554"/>
<proteinExistence type="predicted"/>
<dbReference type="Proteomes" id="UP000006640">
    <property type="component" value="Chromosome"/>
</dbReference>
<evidence type="ECO:0000256" key="1">
    <source>
        <dbReference type="SAM" id="Phobius"/>
    </source>
</evidence>
<dbReference type="Pfam" id="PF12679">
    <property type="entry name" value="ABC2_membrane_2"/>
    <property type="match status" value="1"/>
</dbReference>
<sequence>MNAVVANITYRAMLGRKRVWPLVLLPVFLLLMAGALRLLNGQDEQLAVNMLRSFAIGTVVPLIALIVGTGVIAPEIEDGTIVHLLAKPIPRAVIAFTKFTVAATLVVAFAVVPTVAAAWVLIGMESGVTAGYALGALAAGVVYTAVFLALGIVTRHAITIGVGYVLIWENLIAPRVPGARRVSVQQWAHTIADQISSSVFVKSDVALGLALPAVVIVTAGALLWAARRLRAFSLTGDA</sequence>
<organism evidence="2 3">
    <name type="scientific">Thermobispora bispora (strain ATCC 19993 / DSM 43833 / CBS 139.67 / JCM 10125 / KCTC 9307 / NBRC 14880 / R51)</name>
    <dbReference type="NCBI Taxonomy" id="469371"/>
    <lineage>
        <taxon>Bacteria</taxon>
        <taxon>Bacillati</taxon>
        <taxon>Actinomycetota</taxon>
        <taxon>Actinomycetes</taxon>
        <taxon>Streptosporangiales</taxon>
        <taxon>Streptosporangiaceae</taxon>
        <taxon>Thermobispora</taxon>
    </lineage>
</organism>
<dbReference type="eggNOG" id="COG1277">
    <property type="taxonomic scope" value="Bacteria"/>
</dbReference>
<dbReference type="OrthoDB" id="5146799at2"/>
<feature type="transmembrane region" description="Helical" evidence="1">
    <location>
        <begin position="134"/>
        <end position="167"/>
    </location>
</feature>
<dbReference type="HOGENOM" id="CLU_099045_0_0_11"/>